<evidence type="ECO:0000313" key="3">
    <source>
        <dbReference type="Proteomes" id="UP000001070"/>
    </source>
</evidence>
<reference evidence="2 3" key="1">
    <citation type="journal article" date="2007" name="Nature">
        <title>Evolution of genes and genomes on the Drosophila phylogeny.</title>
        <authorList>
            <consortium name="Drosophila 12 Genomes Consortium"/>
            <person name="Clark A.G."/>
            <person name="Eisen M.B."/>
            <person name="Smith D.R."/>
            <person name="Bergman C.M."/>
            <person name="Oliver B."/>
            <person name="Markow T.A."/>
            <person name="Kaufman T.C."/>
            <person name="Kellis M."/>
            <person name="Gelbart W."/>
            <person name="Iyer V.N."/>
            <person name="Pollard D.A."/>
            <person name="Sackton T.B."/>
            <person name="Larracuente A.M."/>
            <person name="Singh N.D."/>
            <person name="Abad J.P."/>
            <person name="Abt D.N."/>
            <person name="Adryan B."/>
            <person name="Aguade M."/>
            <person name="Akashi H."/>
            <person name="Anderson W.W."/>
            <person name="Aquadro C.F."/>
            <person name="Ardell D.H."/>
            <person name="Arguello R."/>
            <person name="Artieri C.G."/>
            <person name="Barbash D.A."/>
            <person name="Barker D."/>
            <person name="Barsanti P."/>
            <person name="Batterham P."/>
            <person name="Batzoglou S."/>
            <person name="Begun D."/>
            <person name="Bhutkar A."/>
            <person name="Blanco E."/>
            <person name="Bosak S.A."/>
            <person name="Bradley R.K."/>
            <person name="Brand A.D."/>
            <person name="Brent M.R."/>
            <person name="Brooks A.N."/>
            <person name="Brown R.H."/>
            <person name="Butlin R.K."/>
            <person name="Caggese C."/>
            <person name="Calvi B.R."/>
            <person name="Bernardo de Carvalho A."/>
            <person name="Caspi A."/>
            <person name="Castrezana S."/>
            <person name="Celniker S.E."/>
            <person name="Chang J.L."/>
            <person name="Chapple C."/>
            <person name="Chatterji S."/>
            <person name="Chinwalla A."/>
            <person name="Civetta A."/>
            <person name="Clifton S.W."/>
            <person name="Comeron J.M."/>
            <person name="Costello J.C."/>
            <person name="Coyne J.A."/>
            <person name="Daub J."/>
            <person name="David R.G."/>
            <person name="Delcher A.L."/>
            <person name="Delehaunty K."/>
            <person name="Do C.B."/>
            <person name="Ebling H."/>
            <person name="Edwards K."/>
            <person name="Eickbush T."/>
            <person name="Evans J.D."/>
            <person name="Filipski A."/>
            <person name="Findeiss S."/>
            <person name="Freyhult E."/>
            <person name="Fulton L."/>
            <person name="Fulton R."/>
            <person name="Garcia A.C."/>
            <person name="Gardiner A."/>
            <person name="Garfield D.A."/>
            <person name="Garvin B.E."/>
            <person name="Gibson G."/>
            <person name="Gilbert D."/>
            <person name="Gnerre S."/>
            <person name="Godfrey J."/>
            <person name="Good R."/>
            <person name="Gotea V."/>
            <person name="Gravely B."/>
            <person name="Greenberg A.J."/>
            <person name="Griffiths-Jones S."/>
            <person name="Gross S."/>
            <person name="Guigo R."/>
            <person name="Gustafson E.A."/>
            <person name="Haerty W."/>
            <person name="Hahn M.W."/>
            <person name="Halligan D.L."/>
            <person name="Halpern A.L."/>
            <person name="Halter G.M."/>
            <person name="Han M.V."/>
            <person name="Heger A."/>
            <person name="Hillier L."/>
            <person name="Hinrichs A.S."/>
            <person name="Holmes I."/>
            <person name="Hoskins R.A."/>
            <person name="Hubisz M.J."/>
            <person name="Hultmark D."/>
            <person name="Huntley M.A."/>
            <person name="Jaffe D.B."/>
            <person name="Jagadeeshan S."/>
            <person name="Jeck W.R."/>
            <person name="Johnson J."/>
            <person name="Jones C.D."/>
            <person name="Jordan W.C."/>
            <person name="Karpen G.H."/>
            <person name="Kataoka E."/>
            <person name="Keightley P.D."/>
            <person name="Kheradpour P."/>
            <person name="Kirkness E.F."/>
            <person name="Koerich L.B."/>
            <person name="Kristiansen K."/>
            <person name="Kudrna D."/>
            <person name="Kulathinal R.J."/>
            <person name="Kumar S."/>
            <person name="Kwok R."/>
            <person name="Lander E."/>
            <person name="Langley C.H."/>
            <person name="Lapoint R."/>
            <person name="Lazzaro B.P."/>
            <person name="Lee S.J."/>
            <person name="Levesque L."/>
            <person name="Li R."/>
            <person name="Lin C.F."/>
            <person name="Lin M.F."/>
            <person name="Lindblad-Toh K."/>
            <person name="Llopart A."/>
            <person name="Long M."/>
            <person name="Low L."/>
            <person name="Lozovsky E."/>
            <person name="Lu J."/>
            <person name="Luo M."/>
            <person name="Machado C.A."/>
            <person name="Makalowski W."/>
            <person name="Marzo M."/>
            <person name="Matsuda M."/>
            <person name="Matzkin L."/>
            <person name="McAllister B."/>
            <person name="McBride C.S."/>
            <person name="McKernan B."/>
            <person name="McKernan K."/>
            <person name="Mendez-Lago M."/>
            <person name="Minx P."/>
            <person name="Mollenhauer M.U."/>
            <person name="Montooth K."/>
            <person name="Mount S.M."/>
            <person name="Mu X."/>
            <person name="Myers E."/>
            <person name="Negre B."/>
            <person name="Newfeld S."/>
            <person name="Nielsen R."/>
            <person name="Noor M.A."/>
            <person name="O'Grady P."/>
            <person name="Pachter L."/>
            <person name="Papaceit M."/>
            <person name="Parisi M.J."/>
            <person name="Parisi M."/>
            <person name="Parts L."/>
            <person name="Pedersen J.S."/>
            <person name="Pesole G."/>
            <person name="Phillippy A.M."/>
            <person name="Ponting C.P."/>
            <person name="Pop M."/>
            <person name="Porcelli D."/>
            <person name="Powell J.R."/>
            <person name="Prohaska S."/>
            <person name="Pruitt K."/>
            <person name="Puig M."/>
            <person name="Quesneville H."/>
            <person name="Ram K.R."/>
            <person name="Rand D."/>
            <person name="Rasmussen M.D."/>
            <person name="Reed L.K."/>
            <person name="Reenan R."/>
            <person name="Reily A."/>
            <person name="Remington K.A."/>
            <person name="Rieger T.T."/>
            <person name="Ritchie M.G."/>
            <person name="Robin C."/>
            <person name="Rogers Y.H."/>
            <person name="Rohde C."/>
            <person name="Rozas J."/>
            <person name="Rubenfield M.J."/>
            <person name="Ruiz A."/>
            <person name="Russo S."/>
            <person name="Salzberg S.L."/>
            <person name="Sanchez-Gracia A."/>
            <person name="Saranga D.J."/>
            <person name="Sato H."/>
            <person name="Schaeffer S.W."/>
            <person name="Schatz M.C."/>
            <person name="Schlenke T."/>
            <person name="Schwartz R."/>
            <person name="Segarra C."/>
            <person name="Singh R.S."/>
            <person name="Sirot L."/>
            <person name="Sirota M."/>
            <person name="Sisneros N.B."/>
            <person name="Smith C.D."/>
            <person name="Smith T.F."/>
            <person name="Spieth J."/>
            <person name="Stage D.E."/>
            <person name="Stark A."/>
            <person name="Stephan W."/>
            <person name="Strausberg R.L."/>
            <person name="Strempel S."/>
            <person name="Sturgill D."/>
            <person name="Sutton G."/>
            <person name="Sutton G.G."/>
            <person name="Tao W."/>
            <person name="Teichmann S."/>
            <person name="Tobari Y.N."/>
            <person name="Tomimura Y."/>
            <person name="Tsolas J.M."/>
            <person name="Valente V.L."/>
            <person name="Venter E."/>
            <person name="Venter J.C."/>
            <person name="Vicario S."/>
            <person name="Vieira F.G."/>
            <person name="Vilella A.J."/>
            <person name="Villasante A."/>
            <person name="Walenz B."/>
            <person name="Wang J."/>
            <person name="Wasserman M."/>
            <person name="Watts T."/>
            <person name="Wilson D."/>
            <person name="Wilson R.K."/>
            <person name="Wing R.A."/>
            <person name="Wolfner M.F."/>
            <person name="Wong A."/>
            <person name="Wong G.K."/>
            <person name="Wu C.I."/>
            <person name="Wu G."/>
            <person name="Yamamoto D."/>
            <person name="Yang H.P."/>
            <person name="Yang S.P."/>
            <person name="Yorke J.A."/>
            <person name="Yoshida K."/>
            <person name="Zdobnov E."/>
            <person name="Zhang P."/>
            <person name="Zhang Y."/>
            <person name="Zimin A.V."/>
            <person name="Baldwin J."/>
            <person name="Abdouelleil A."/>
            <person name="Abdulkadir J."/>
            <person name="Abebe A."/>
            <person name="Abera B."/>
            <person name="Abreu J."/>
            <person name="Acer S.C."/>
            <person name="Aftuck L."/>
            <person name="Alexander A."/>
            <person name="An P."/>
            <person name="Anderson E."/>
            <person name="Anderson S."/>
            <person name="Arachi H."/>
            <person name="Azer M."/>
            <person name="Bachantsang P."/>
            <person name="Barry A."/>
            <person name="Bayul T."/>
            <person name="Berlin A."/>
            <person name="Bessette D."/>
            <person name="Bloom T."/>
            <person name="Blye J."/>
            <person name="Boguslavskiy L."/>
            <person name="Bonnet C."/>
            <person name="Boukhgalter B."/>
            <person name="Bourzgui I."/>
            <person name="Brown A."/>
            <person name="Cahill P."/>
            <person name="Channer S."/>
            <person name="Cheshatsang Y."/>
            <person name="Chuda L."/>
            <person name="Citroen M."/>
            <person name="Collymore A."/>
            <person name="Cooke P."/>
            <person name="Costello M."/>
            <person name="D'Aco K."/>
            <person name="Daza R."/>
            <person name="De Haan G."/>
            <person name="DeGray S."/>
            <person name="DeMaso C."/>
            <person name="Dhargay N."/>
            <person name="Dooley K."/>
            <person name="Dooley E."/>
            <person name="Doricent M."/>
            <person name="Dorje P."/>
            <person name="Dorjee K."/>
            <person name="Dupes A."/>
            <person name="Elong R."/>
            <person name="Falk J."/>
            <person name="Farina A."/>
            <person name="Faro S."/>
            <person name="Ferguson D."/>
            <person name="Fisher S."/>
            <person name="Foley C.D."/>
            <person name="Franke A."/>
            <person name="Friedrich D."/>
            <person name="Gadbois L."/>
            <person name="Gearin G."/>
            <person name="Gearin C.R."/>
            <person name="Giannoukos G."/>
            <person name="Goode T."/>
            <person name="Graham J."/>
            <person name="Grandbois E."/>
            <person name="Grewal S."/>
            <person name="Gyaltsen K."/>
            <person name="Hafez N."/>
            <person name="Hagos B."/>
            <person name="Hall J."/>
            <person name="Henson C."/>
            <person name="Hollinger A."/>
            <person name="Honan T."/>
            <person name="Huard M.D."/>
            <person name="Hughes L."/>
            <person name="Hurhula B."/>
            <person name="Husby M.E."/>
            <person name="Kamat A."/>
            <person name="Kanga B."/>
            <person name="Kashin S."/>
            <person name="Khazanovich D."/>
            <person name="Kisner P."/>
            <person name="Lance K."/>
            <person name="Lara M."/>
            <person name="Lee W."/>
            <person name="Lennon N."/>
            <person name="Letendre F."/>
            <person name="LeVine R."/>
            <person name="Lipovsky A."/>
            <person name="Liu X."/>
            <person name="Liu J."/>
            <person name="Liu S."/>
            <person name="Lokyitsang T."/>
            <person name="Lokyitsang Y."/>
            <person name="Lubonja R."/>
            <person name="Lui A."/>
            <person name="MacDonald P."/>
            <person name="Magnisalis V."/>
            <person name="Maru K."/>
            <person name="Matthews C."/>
            <person name="McCusker W."/>
            <person name="McDonough S."/>
            <person name="Mehta T."/>
            <person name="Meldrim J."/>
            <person name="Meneus L."/>
            <person name="Mihai O."/>
            <person name="Mihalev A."/>
            <person name="Mihova T."/>
            <person name="Mittelman R."/>
            <person name="Mlenga V."/>
            <person name="Montmayeur A."/>
            <person name="Mulrain L."/>
            <person name="Navidi A."/>
            <person name="Naylor J."/>
            <person name="Negash T."/>
            <person name="Nguyen T."/>
            <person name="Nguyen N."/>
            <person name="Nicol R."/>
            <person name="Norbu C."/>
            <person name="Norbu N."/>
            <person name="Novod N."/>
            <person name="O'Neill B."/>
            <person name="Osman S."/>
            <person name="Markiewicz E."/>
            <person name="Oyono O.L."/>
            <person name="Patti C."/>
            <person name="Phunkhang P."/>
            <person name="Pierre F."/>
            <person name="Priest M."/>
            <person name="Raghuraman S."/>
            <person name="Rege F."/>
            <person name="Reyes R."/>
            <person name="Rise C."/>
            <person name="Rogov P."/>
            <person name="Ross K."/>
            <person name="Ryan E."/>
            <person name="Settipalli S."/>
            <person name="Shea T."/>
            <person name="Sherpa N."/>
            <person name="Shi L."/>
            <person name="Shih D."/>
            <person name="Sparrow T."/>
            <person name="Spaulding J."/>
            <person name="Stalker J."/>
            <person name="Stange-Thomann N."/>
            <person name="Stavropoulos S."/>
            <person name="Stone C."/>
            <person name="Strader C."/>
            <person name="Tesfaye S."/>
            <person name="Thomson T."/>
            <person name="Thoulutsang Y."/>
            <person name="Thoulutsang D."/>
            <person name="Topham K."/>
            <person name="Topping I."/>
            <person name="Tsamla T."/>
            <person name="Vassiliev H."/>
            <person name="Vo A."/>
            <person name="Wangchuk T."/>
            <person name="Wangdi T."/>
            <person name="Weiand M."/>
            <person name="Wilkinson J."/>
            <person name="Wilson A."/>
            <person name="Yadav S."/>
            <person name="Young G."/>
            <person name="Yu Q."/>
            <person name="Zembek L."/>
            <person name="Zhong D."/>
            <person name="Zimmer A."/>
            <person name="Zwirko Z."/>
            <person name="Jaffe D.B."/>
            <person name="Alvarez P."/>
            <person name="Brockman W."/>
            <person name="Butler J."/>
            <person name="Chin C."/>
            <person name="Gnerre S."/>
            <person name="Grabherr M."/>
            <person name="Kleber M."/>
            <person name="Mauceli E."/>
            <person name="MacCallum I."/>
        </authorList>
    </citation>
    <scope>NUCLEOTIDE SEQUENCE [LARGE SCALE GENOMIC DNA]</scope>
    <source>
        <strain evidence="3">Tucson 15287-2541.00</strain>
    </source>
</reference>
<keyword evidence="3" id="KW-1185">Reference proteome</keyword>
<protein>
    <submittedName>
        <fullName evidence="2">GH17223</fullName>
    </submittedName>
</protein>
<gene>
    <name evidence="2" type="primary">Dgri\GH17223</name>
    <name evidence="2" type="ORF">Dgri_GH17223</name>
</gene>
<proteinExistence type="predicted"/>
<accession>B4JGM4</accession>
<evidence type="ECO:0000313" key="2">
    <source>
        <dbReference type="EMBL" id="EDV93721.1"/>
    </source>
</evidence>
<feature type="compositionally biased region" description="Basic and acidic residues" evidence="1">
    <location>
        <begin position="40"/>
        <end position="53"/>
    </location>
</feature>
<dbReference type="InParanoid" id="B4JGM4"/>
<name>B4JGM4_DROGR</name>
<dbReference type="AlphaFoldDB" id="B4JGM4"/>
<dbReference type="HOGENOM" id="CLU_2925003_0_0_1"/>
<evidence type="ECO:0000256" key="1">
    <source>
        <dbReference type="SAM" id="MobiDB-lite"/>
    </source>
</evidence>
<feature type="region of interest" description="Disordered" evidence="1">
    <location>
        <begin position="37"/>
        <end position="61"/>
    </location>
</feature>
<dbReference type="Proteomes" id="UP000001070">
    <property type="component" value="Unassembled WGS sequence"/>
</dbReference>
<organism evidence="3">
    <name type="scientific">Drosophila grimshawi</name>
    <name type="common">Hawaiian fruit fly</name>
    <name type="synonym">Idiomyia grimshawi</name>
    <dbReference type="NCBI Taxonomy" id="7222"/>
    <lineage>
        <taxon>Eukaryota</taxon>
        <taxon>Metazoa</taxon>
        <taxon>Ecdysozoa</taxon>
        <taxon>Arthropoda</taxon>
        <taxon>Hexapoda</taxon>
        <taxon>Insecta</taxon>
        <taxon>Pterygota</taxon>
        <taxon>Neoptera</taxon>
        <taxon>Endopterygota</taxon>
        <taxon>Diptera</taxon>
        <taxon>Brachycera</taxon>
        <taxon>Muscomorpha</taxon>
        <taxon>Ephydroidea</taxon>
        <taxon>Drosophilidae</taxon>
        <taxon>Drosophila</taxon>
        <taxon>Hawaiian Drosophila</taxon>
    </lineage>
</organism>
<sequence length="61" mass="6785">MTLPLFWRIFSKFGEVANPIAPVIKFCELAEFAVPATGAKGEENNGRNSVRERDDDDDDAL</sequence>
<dbReference type="EMBL" id="CH916369">
    <property type="protein sequence ID" value="EDV93721.1"/>
    <property type="molecule type" value="Genomic_DNA"/>
</dbReference>